<protein>
    <submittedName>
        <fullName evidence="2">Alkanal monooxygenase alpha chain</fullName>
    </submittedName>
</protein>
<name>A0A251XVB9_9MICO</name>
<gene>
    <name evidence="2" type="primary">luxA_3</name>
    <name evidence="2" type="ORF">CMsap09_11045</name>
</gene>
<dbReference type="PANTHER" id="PTHR30137">
    <property type="entry name" value="LUCIFERASE-LIKE MONOOXYGENASE"/>
    <property type="match status" value="1"/>
</dbReference>
<organism evidence="2 3">
    <name type="scientific">Clavibacter michiganensis</name>
    <dbReference type="NCBI Taxonomy" id="28447"/>
    <lineage>
        <taxon>Bacteria</taxon>
        <taxon>Bacillati</taxon>
        <taxon>Actinomycetota</taxon>
        <taxon>Actinomycetes</taxon>
        <taxon>Micrococcales</taxon>
        <taxon>Microbacteriaceae</taxon>
        <taxon>Clavibacter</taxon>
    </lineage>
</organism>
<reference evidence="2 3" key="1">
    <citation type="submission" date="2016-08" db="EMBL/GenBank/DDBJ databases">
        <title>Genome sequence of Clavibacter michiganensis spp. strain CASJ009.</title>
        <authorList>
            <person name="Thapa S.P."/>
            <person name="Coaker G."/>
        </authorList>
    </citation>
    <scope>NUCLEOTIDE SEQUENCE [LARGE SCALE GENOMIC DNA]</scope>
    <source>
        <strain evidence="2">CASJ009</strain>
    </source>
</reference>
<keyword evidence="2" id="KW-0560">Oxidoreductase</keyword>
<dbReference type="InterPro" id="IPR011251">
    <property type="entry name" value="Luciferase-like_dom"/>
</dbReference>
<feature type="domain" description="Luciferase-like" evidence="1">
    <location>
        <begin position="16"/>
        <end position="194"/>
    </location>
</feature>
<dbReference type="EMBL" id="MDHJ01000001">
    <property type="protein sequence ID" value="OUE09471.1"/>
    <property type="molecule type" value="Genomic_DNA"/>
</dbReference>
<evidence type="ECO:0000259" key="1">
    <source>
        <dbReference type="Pfam" id="PF00296"/>
    </source>
</evidence>
<keyword evidence="2" id="KW-0503">Monooxygenase</keyword>
<dbReference type="GO" id="GO:0016705">
    <property type="term" value="F:oxidoreductase activity, acting on paired donors, with incorporation or reduction of molecular oxygen"/>
    <property type="evidence" value="ECO:0007669"/>
    <property type="project" value="InterPro"/>
</dbReference>
<dbReference type="AlphaFoldDB" id="A0A251XVB9"/>
<dbReference type="SUPFAM" id="SSF51679">
    <property type="entry name" value="Bacterial luciferase-like"/>
    <property type="match status" value="1"/>
</dbReference>
<evidence type="ECO:0000313" key="3">
    <source>
        <dbReference type="Proteomes" id="UP000195106"/>
    </source>
</evidence>
<comment type="caution">
    <text evidence="2">The sequence shown here is derived from an EMBL/GenBank/DDBJ whole genome shotgun (WGS) entry which is preliminary data.</text>
</comment>
<dbReference type="InterPro" id="IPR036661">
    <property type="entry name" value="Luciferase-like_sf"/>
</dbReference>
<dbReference type="GO" id="GO:0005829">
    <property type="term" value="C:cytosol"/>
    <property type="evidence" value="ECO:0007669"/>
    <property type="project" value="TreeGrafter"/>
</dbReference>
<proteinExistence type="predicted"/>
<dbReference type="NCBIfam" id="TIGR04027">
    <property type="entry name" value="LLM_KPN_01858"/>
    <property type="match status" value="1"/>
</dbReference>
<dbReference type="Proteomes" id="UP000195106">
    <property type="component" value="Unassembled WGS sequence"/>
</dbReference>
<dbReference type="Pfam" id="PF00296">
    <property type="entry name" value="Bac_luciferase"/>
    <property type="match status" value="1"/>
</dbReference>
<dbReference type="InterPro" id="IPR050766">
    <property type="entry name" value="Bact_Lucif_Oxidored"/>
</dbReference>
<accession>A0A251XVB9</accession>
<dbReference type="GO" id="GO:0004497">
    <property type="term" value="F:monooxygenase activity"/>
    <property type="evidence" value="ECO:0007669"/>
    <property type="project" value="UniProtKB-KW"/>
</dbReference>
<evidence type="ECO:0000313" key="2">
    <source>
        <dbReference type="EMBL" id="OUE09471.1"/>
    </source>
</evidence>
<dbReference type="PANTHER" id="PTHR30137:SF15">
    <property type="entry name" value="BLL6902 PROTEIN"/>
    <property type="match status" value="1"/>
</dbReference>
<sequence length="365" mass="37733">MTGARLGFFGRVLDAGTPAERYAAALEQIQHAERHGFASVWLAQHHFGEEGGGLPSPFVFLAAAAARTSRIGLGTAVLTLPIEDPLRAAEDAAVLDLLSGGRVQLGLASGGTPASFPAFGRDAGERHALFQDHLQVLLDALDGRGVRGTGSRIYPPAPTLSARIWQGTFSVAGGARIGSRGDGLMLSRTQPRPGTAPDAPLHELQLPIIDAYREALPAGAPERVLASRTALVVDPGDLAAARALAEPALRRFARTIVGDAADALDLEAILRVTDTHLGTADEVADGLAADRTLDAATDVSFQVHSVPATHALTLRSLELLAAEVAPRLGLATGSVAADGLRDAHLGGAERISTDRTPTTARGGAS</sequence>
<dbReference type="Gene3D" id="3.20.20.30">
    <property type="entry name" value="Luciferase-like domain"/>
    <property type="match status" value="1"/>
</dbReference>
<dbReference type="InterPro" id="IPR024003">
    <property type="entry name" value="Luciferase-like_KPN01858"/>
</dbReference>